<feature type="transmembrane region" description="Helical" evidence="12">
    <location>
        <begin position="157"/>
        <end position="176"/>
    </location>
</feature>
<evidence type="ECO:0000313" key="15">
    <source>
        <dbReference type="EMBL" id="CDT31381.1"/>
    </source>
</evidence>
<feature type="transmembrane region" description="Helical" evidence="12">
    <location>
        <begin position="374"/>
        <end position="396"/>
    </location>
</feature>
<dbReference type="GO" id="GO:0015293">
    <property type="term" value="F:symporter activity"/>
    <property type="evidence" value="ECO:0007669"/>
    <property type="project" value="TreeGrafter"/>
</dbReference>
<evidence type="ECO:0000256" key="6">
    <source>
        <dbReference type="ARBA" id="ARBA00022989"/>
    </source>
</evidence>
<keyword evidence="5 12" id="KW-0812">Transmembrane</keyword>
<dbReference type="PANTHER" id="PTHR42985:SF47">
    <property type="entry name" value="INTEGRAL MEMBRANE TRANSPORT PROTEIN"/>
    <property type="match status" value="1"/>
</dbReference>
<name>A0A069AW63_CLODI</name>
<feature type="transmembrane region" description="Helical" evidence="12">
    <location>
        <begin position="278"/>
        <end position="303"/>
    </location>
</feature>
<dbReference type="AlphaFoldDB" id="A0A069AW63"/>
<feature type="transmembrane region" description="Helical" evidence="12">
    <location>
        <begin position="323"/>
        <end position="343"/>
    </location>
</feature>
<accession>A0A069AW63</accession>
<evidence type="ECO:0000256" key="8">
    <source>
        <dbReference type="ARBA" id="ARBA00023065"/>
    </source>
</evidence>
<keyword evidence="9 12" id="KW-0472">Membrane</keyword>
<evidence type="ECO:0000256" key="5">
    <source>
        <dbReference type="ARBA" id="ARBA00022692"/>
    </source>
</evidence>
<evidence type="ECO:0000313" key="17">
    <source>
        <dbReference type="Proteomes" id="UP000189137"/>
    </source>
</evidence>
<feature type="transmembrane region" description="Helical" evidence="12">
    <location>
        <begin position="239"/>
        <end position="257"/>
    </location>
</feature>
<feature type="transmembrane region" description="Helical" evidence="12">
    <location>
        <begin position="522"/>
        <end position="539"/>
    </location>
</feature>
<evidence type="ECO:0000256" key="7">
    <source>
        <dbReference type="ARBA" id="ARBA00023053"/>
    </source>
</evidence>
<dbReference type="InterPro" id="IPR038377">
    <property type="entry name" value="Na/Glc_symporter_sf"/>
</dbReference>
<dbReference type="GO" id="GO:0006814">
    <property type="term" value="P:sodium ion transport"/>
    <property type="evidence" value="ECO:0007669"/>
    <property type="project" value="UniProtKB-KW"/>
</dbReference>
<feature type="transmembrane region" description="Helical" evidence="12">
    <location>
        <begin position="434"/>
        <end position="450"/>
    </location>
</feature>
<evidence type="ECO:0000256" key="11">
    <source>
        <dbReference type="RuleBase" id="RU362091"/>
    </source>
</evidence>
<sequence>MLLRKGWLMISSIDVCIIIGYLLLMLVIGYYSGKDNKNQEDYFLAGRSMPWIPIALSVAATMISANGFIGGPGWAYVDGMYPVMVNITVPLAIFFALSITTPVIYKLKITSIYEYMGLRLGNYSRGLTIIQFFINSLIQASSMVYIPVLIIQMITGWSLYALVPIVVLVSIIYTLLGGIKAVIWTDSIQMIVVISAVFIVIIVALKGMNLSFFDTLQIAQQSGKLNTFDFSRDISVTNTFWATLIGGTVMWIRYFCFDQSQVQRVLTSKSLKCAKNSFVVSAFVMNLVYYFMLLVGVILFVFYGGRTFETSNEIMITFILNELPVGAIGIIIAGVFAAAMSSIDSILNSMTTVFTKDIYEFYFKKDNKESSLKVTMIITVVIGVVMTGFIIMGFGGSIKSILDLVGNYISYFAGPATGAFVLAMFTYKANDKGVSIGFIVGLVLGFFISNKYNVSWLWNPAIGATITLIFGYIFSVILKKNHNADDIKKYTAFGMRNHLISQGMDKVDGVSIVPFSLGKQELIVLAFFIIQYIILFLIQF</sequence>
<keyword evidence="4" id="KW-1003">Cell membrane</keyword>
<dbReference type="InterPro" id="IPR001734">
    <property type="entry name" value="Na/solute_symporter"/>
</dbReference>
<evidence type="ECO:0000256" key="4">
    <source>
        <dbReference type="ARBA" id="ARBA00022475"/>
    </source>
</evidence>
<dbReference type="EMBL" id="LK933105">
    <property type="protein sequence ID" value="CDT31381.1"/>
    <property type="molecule type" value="Genomic_DNA"/>
</dbReference>
<keyword evidence="8" id="KW-0406">Ion transport</keyword>
<dbReference type="Proteomes" id="UP000189137">
    <property type="component" value="Unassembled WGS sequence"/>
</dbReference>
<feature type="transmembrane region" description="Helical" evidence="12">
    <location>
        <begin position="51"/>
        <end position="77"/>
    </location>
</feature>
<dbReference type="GO" id="GO:0005886">
    <property type="term" value="C:plasma membrane"/>
    <property type="evidence" value="ECO:0007669"/>
    <property type="project" value="UniProtKB-SubCell"/>
</dbReference>
<feature type="transmembrane region" description="Helical" evidence="12">
    <location>
        <begin position="188"/>
        <end position="205"/>
    </location>
</feature>
<feature type="transmembrane region" description="Helical" evidence="12">
    <location>
        <begin position="126"/>
        <end position="151"/>
    </location>
</feature>
<evidence type="ECO:0000256" key="10">
    <source>
        <dbReference type="ARBA" id="ARBA00023201"/>
    </source>
</evidence>
<evidence type="ECO:0000313" key="16">
    <source>
        <dbReference type="EMBL" id="SJS08717.1"/>
    </source>
</evidence>
<dbReference type="Gene3D" id="1.20.1730.10">
    <property type="entry name" value="Sodium/glucose cotransporter"/>
    <property type="match status" value="1"/>
</dbReference>
<dbReference type="EMBL" id="FUPS01000003">
    <property type="protein sequence ID" value="SJS08717.1"/>
    <property type="molecule type" value="Genomic_DNA"/>
</dbReference>
<keyword evidence="3" id="KW-0813">Transport</keyword>
<proteinExistence type="inferred from homology"/>
<reference evidence="15" key="1">
    <citation type="submission" date="2014-07" db="EMBL/GenBank/DDBJ databases">
        <authorList>
            <person name="Monot Marc"/>
        </authorList>
    </citation>
    <scope>NUCLEOTIDE SEQUENCE</scope>
    <source>
        <strain evidence="15">7032989</strain>
        <strain evidence="14">7032994</strain>
    </source>
</reference>
<feature type="transmembrane region" description="Helical" evidence="12">
    <location>
        <begin position="456"/>
        <end position="478"/>
    </location>
</feature>
<dbReference type="NCBIfam" id="TIGR00813">
    <property type="entry name" value="sss"/>
    <property type="match status" value="1"/>
</dbReference>
<dbReference type="Pfam" id="PF00474">
    <property type="entry name" value="SSF"/>
    <property type="match status" value="1"/>
</dbReference>
<dbReference type="PROSITE" id="PS50283">
    <property type="entry name" value="NA_SOLUT_SYMP_3"/>
    <property type="match status" value="1"/>
</dbReference>
<evidence type="ECO:0000256" key="9">
    <source>
        <dbReference type="ARBA" id="ARBA00023136"/>
    </source>
</evidence>
<keyword evidence="7" id="KW-0915">Sodium</keyword>
<feature type="transmembrane region" description="Helical" evidence="12">
    <location>
        <begin position="6"/>
        <end position="31"/>
    </location>
</feature>
<feature type="transmembrane region" description="Helical" evidence="12">
    <location>
        <begin position="83"/>
        <end position="105"/>
    </location>
</feature>
<dbReference type="EMBL" id="LK932364">
    <property type="protein sequence ID" value="CDS84444.1"/>
    <property type="molecule type" value="Genomic_DNA"/>
</dbReference>
<evidence type="ECO:0000256" key="2">
    <source>
        <dbReference type="ARBA" id="ARBA00006434"/>
    </source>
</evidence>
<comment type="similarity">
    <text evidence="2 11">Belongs to the sodium:solute symporter (SSF) (TC 2.A.21) family.</text>
</comment>
<evidence type="ECO:0000256" key="3">
    <source>
        <dbReference type="ARBA" id="ARBA00022448"/>
    </source>
</evidence>
<keyword evidence="10" id="KW-0739">Sodium transport</keyword>
<evidence type="ECO:0000313" key="14">
    <source>
        <dbReference type="EMBL" id="CDS84444.1"/>
    </source>
</evidence>
<keyword evidence="6 12" id="KW-1133">Transmembrane helix</keyword>
<organism evidence="15">
    <name type="scientific">Clostridioides difficile</name>
    <name type="common">Peptoclostridium difficile</name>
    <dbReference type="NCBI Taxonomy" id="1496"/>
    <lineage>
        <taxon>Bacteria</taxon>
        <taxon>Bacillati</taxon>
        <taxon>Bacillota</taxon>
        <taxon>Clostridia</taxon>
        <taxon>Peptostreptococcales</taxon>
        <taxon>Peptostreptococcaceae</taxon>
        <taxon>Clostridioides</taxon>
    </lineage>
</organism>
<dbReference type="CDD" id="cd11494">
    <property type="entry name" value="SLC5sbd_NIS-like_u2"/>
    <property type="match status" value="1"/>
</dbReference>
<reference evidence="16 17" key="2">
    <citation type="submission" date="2017-02" db="EMBL/GenBank/DDBJ databases">
        <authorList>
            <consortium name="Pathogen Informatics"/>
        </authorList>
    </citation>
    <scope>NUCLEOTIDE SEQUENCE [LARGE SCALE GENOMIC DNA]</scope>
    <source>
        <strain evidence="16 17">VRECD0157</strain>
    </source>
</reference>
<dbReference type="PANTHER" id="PTHR42985">
    <property type="entry name" value="SODIUM-COUPLED MONOCARBOXYLATE TRANSPORTER"/>
    <property type="match status" value="1"/>
</dbReference>
<dbReference type="InterPro" id="IPR051163">
    <property type="entry name" value="Sodium:Solute_Symporter_SSF"/>
</dbReference>
<feature type="transmembrane region" description="Helical" evidence="12">
    <location>
        <begin position="408"/>
        <end position="427"/>
    </location>
</feature>
<evidence type="ECO:0000256" key="12">
    <source>
        <dbReference type="SAM" id="Phobius"/>
    </source>
</evidence>
<protein>
    <submittedName>
        <fullName evidence="16">Na(+)/glucose symporter</fullName>
    </submittedName>
    <submittedName>
        <fullName evidence="15">Putative sodium:solute symporter</fullName>
    </submittedName>
    <submittedName>
        <fullName evidence="14">Transporter, SSS family</fullName>
    </submittedName>
</protein>
<evidence type="ECO:0000256" key="1">
    <source>
        <dbReference type="ARBA" id="ARBA00004651"/>
    </source>
</evidence>
<gene>
    <name evidence="16" type="primary">sglT_1</name>
    <name evidence="15" type="ORF">BN1095_430013</name>
    <name evidence="13" type="ORF">BN1096_290013</name>
    <name evidence="14" type="ORF">BN1097_290014</name>
    <name evidence="16" type="ORF">SAMEA3375112_01233</name>
</gene>
<evidence type="ECO:0000313" key="13">
    <source>
        <dbReference type="EMBL" id="CDS83995.1"/>
    </source>
</evidence>
<comment type="subcellular location">
    <subcellularLocation>
        <location evidence="1">Cell membrane</location>
        <topology evidence="1">Multi-pass membrane protein</topology>
    </subcellularLocation>
</comment>
<dbReference type="EMBL" id="LK932479">
    <property type="protein sequence ID" value="CDS83995.1"/>
    <property type="molecule type" value="Genomic_DNA"/>
</dbReference>